<dbReference type="GO" id="GO:0003835">
    <property type="term" value="F:beta-galactoside alpha-2,6-sialyltransferase activity"/>
    <property type="evidence" value="ECO:0007669"/>
    <property type="project" value="UniProtKB-EC"/>
</dbReference>
<keyword evidence="13" id="KW-1015">Disulfide bond</keyword>
<dbReference type="CDD" id="cd23968">
    <property type="entry name" value="GT29_ST6GAL1_2"/>
    <property type="match status" value="1"/>
</dbReference>
<evidence type="ECO:0000256" key="11">
    <source>
        <dbReference type="ARBA" id="ARBA00023034"/>
    </source>
</evidence>
<reference evidence="21 22" key="1">
    <citation type="journal article" date="2017" name="G3 (Bethesda)">
        <title>The Physical Genome Mapping of Anopheles albimanus Corrected Scaffold Misassemblies and Identified Interarm Rearrangements in Genus Anopheles.</title>
        <authorList>
            <person name="Artemov G.N."/>
            <person name="Peery A.N."/>
            <person name="Jiang X."/>
            <person name="Tu Z."/>
            <person name="Stegniy V.N."/>
            <person name="Sharakhova M.V."/>
            <person name="Sharakhov I.V."/>
        </authorList>
    </citation>
    <scope>NUCLEOTIDE SEQUENCE [LARGE SCALE GENOMIC DNA]</scope>
    <source>
        <strain evidence="21 22">ALBI9_A</strain>
    </source>
</reference>
<evidence type="ECO:0000256" key="1">
    <source>
        <dbReference type="ARBA" id="ARBA00004447"/>
    </source>
</evidence>
<keyword evidence="5" id="KW-0964">Secreted</keyword>
<dbReference type="EnsemblMetazoa" id="AALB004906-RA">
    <property type="protein sequence ID" value="AALB004906-PA"/>
    <property type="gene ID" value="AALB004906"/>
</dbReference>
<keyword evidence="8" id="KW-0812">Transmembrane</keyword>
<dbReference type="InterPro" id="IPR001675">
    <property type="entry name" value="Glyco_trans_29"/>
</dbReference>
<evidence type="ECO:0000256" key="16">
    <source>
        <dbReference type="ARBA" id="ARBA00034329"/>
    </source>
</evidence>
<dbReference type="Pfam" id="PF00777">
    <property type="entry name" value="Glyco_transf_29"/>
    <property type="match status" value="1"/>
</dbReference>
<reference evidence="21" key="2">
    <citation type="submission" date="2022-08" db="UniProtKB">
        <authorList>
            <consortium name="EnsemblMetazoa"/>
        </authorList>
    </citation>
    <scope>IDENTIFICATION</scope>
    <source>
        <strain evidence="21">STECLA/ALBI9_A</strain>
    </source>
</reference>
<evidence type="ECO:0000256" key="12">
    <source>
        <dbReference type="ARBA" id="ARBA00023136"/>
    </source>
</evidence>
<dbReference type="Gene3D" id="3.90.1480.20">
    <property type="entry name" value="Glycosyl transferase family 29"/>
    <property type="match status" value="1"/>
</dbReference>
<dbReference type="RefSeq" id="XP_035785472.1">
    <property type="nucleotide sequence ID" value="XM_035929579.1"/>
</dbReference>
<comment type="pathway">
    <text evidence="3">Protein modification; protein glycosylation.</text>
</comment>
<evidence type="ECO:0000256" key="17">
    <source>
        <dbReference type="ARBA" id="ARBA00069321"/>
    </source>
</evidence>
<evidence type="ECO:0000256" key="14">
    <source>
        <dbReference type="ARBA" id="ARBA00023180"/>
    </source>
</evidence>
<comment type="subcellular location">
    <subcellularLocation>
        <location evidence="1">Golgi apparatus</location>
        <location evidence="1">Golgi stack membrane</location>
        <topology evidence="1">Single-pass type II membrane protein</topology>
    </subcellularLocation>
    <subcellularLocation>
        <location evidence="2">Secreted</location>
    </subcellularLocation>
</comment>
<dbReference type="PANTHER" id="PTHR46059">
    <property type="entry name" value="BETA-GALACTOSIDE ALPHA-2,6-SIALYLTRANSFERASE"/>
    <property type="match status" value="1"/>
</dbReference>
<organism evidence="21 22">
    <name type="scientific">Anopheles albimanus</name>
    <name type="common">New world malaria mosquito</name>
    <dbReference type="NCBI Taxonomy" id="7167"/>
    <lineage>
        <taxon>Eukaryota</taxon>
        <taxon>Metazoa</taxon>
        <taxon>Ecdysozoa</taxon>
        <taxon>Arthropoda</taxon>
        <taxon>Hexapoda</taxon>
        <taxon>Insecta</taxon>
        <taxon>Pterygota</taxon>
        <taxon>Neoptera</taxon>
        <taxon>Endopterygota</taxon>
        <taxon>Diptera</taxon>
        <taxon>Nematocera</taxon>
        <taxon>Culicoidea</taxon>
        <taxon>Culicidae</taxon>
        <taxon>Anophelinae</taxon>
        <taxon>Anopheles</taxon>
    </lineage>
</organism>
<dbReference type="AlphaFoldDB" id="A0A182FEG5"/>
<dbReference type="KEGG" id="aali:118463174"/>
<sequence>MRVHGIAYLQGHFPRRQKPTATNRTVVPSASCLWLLLLSAIFVAGGVAADALGKRSVFYVKLNTTEKTYKASDEKPTLWSKEQDAPRIRPHFSLAKTSHFLFDLNRYRCEVASAGNGTAAVPLVSADCRNRTALFRAKIIGELSRRLKEPVPASGQYQVRYSRPFQQRPLGTGQCRLRQANVRVLSWKEPPFAWNELGTYLPVTPLFDPDTATNRSCVIVASAGSLKRSRLGPFIDGHDIVMRFNHAPTEGFEADVGAKTTIRVLNSQVVTKPEYRLLTAPLFRNVTIAAWDPGKFDQPLSEWLANPDFNLFENFKKFRSQYRDANFHIIDPRSIWRAWTALQDLTPFPIRQNPPTSGFIGLGLLLPVCRYIDIVEYIPSTRMNGLCHYYDEELNLGCTFGAWHPLAAEKLLVFQMNAASDYTVFQQGTVRIYSDTLDQC</sequence>
<dbReference type="PANTHER" id="PTHR46059:SF1">
    <property type="entry name" value="BETA-GALACTOSIDE ALPHA-2,6-SIALYLTRANSFERASE"/>
    <property type="match status" value="1"/>
</dbReference>
<evidence type="ECO:0000313" key="21">
    <source>
        <dbReference type="EnsemblMetazoa" id="AALB004906-PA"/>
    </source>
</evidence>
<dbReference type="GeneID" id="118463174"/>
<evidence type="ECO:0000256" key="7">
    <source>
        <dbReference type="ARBA" id="ARBA00022679"/>
    </source>
</evidence>
<keyword evidence="7" id="KW-0808">Transferase</keyword>
<dbReference type="OrthoDB" id="10264956at2759"/>
<keyword evidence="9" id="KW-0735">Signal-anchor</keyword>
<keyword evidence="11" id="KW-0333">Golgi apparatus</keyword>
<evidence type="ECO:0000256" key="2">
    <source>
        <dbReference type="ARBA" id="ARBA00004613"/>
    </source>
</evidence>
<evidence type="ECO:0000256" key="8">
    <source>
        <dbReference type="ARBA" id="ARBA00022692"/>
    </source>
</evidence>
<keyword evidence="10" id="KW-1133">Transmembrane helix</keyword>
<evidence type="ECO:0000256" key="20">
    <source>
        <dbReference type="ARBA" id="ARBA00080062"/>
    </source>
</evidence>
<evidence type="ECO:0000256" key="3">
    <source>
        <dbReference type="ARBA" id="ARBA00004922"/>
    </source>
</evidence>
<evidence type="ECO:0000256" key="18">
    <source>
        <dbReference type="ARBA" id="ARBA00076526"/>
    </source>
</evidence>
<dbReference type="GO" id="GO:0032580">
    <property type="term" value="C:Golgi cisterna membrane"/>
    <property type="evidence" value="ECO:0007669"/>
    <property type="project" value="UniProtKB-SubCell"/>
</dbReference>
<evidence type="ECO:0000313" key="22">
    <source>
        <dbReference type="Proteomes" id="UP000069272"/>
    </source>
</evidence>
<name>A0A182FEG5_ANOAL</name>
<keyword evidence="6" id="KW-0328">Glycosyltransferase</keyword>
<dbReference type="GO" id="GO:0005576">
    <property type="term" value="C:extracellular region"/>
    <property type="evidence" value="ECO:0007669"/>
    <property type="project" value="UniProtKB-SubCell"/>
</dbReference>
<keyword evidence="12" id="KW-0472">Membrane</keyword>
<keyword evidence="22" id="KW-1185">Reference proteome</keyword>
<dbReference type="FunFam" id="3.90.1480.20:FF:000012">
    <property type="entry name" value="ST6 beta-galactoside alpha-2,6-sialyltransferase 1"/>
    <property type="match status" value="1"/>
</dbReference>
<proteinExistence type="inferred from homology"/>
<dbReference type="GO" id="GO:0097503">
    <property type="term" value="P:sialylation"/>
    <property type="evidence" value="ECO:0007669"/>
    <property type="project" value="TreeGrafter"/>
</dbReference>
<dbReference type="VEuPathDB" id="VectorBase:AALB004906"/>
<dbReference type="STRING" id="7167.A0A182FEG5"/>
<evidence type="ECO:0000256" key="10">
    <source>
        <dbReference type="ARBA" id="ARBA00022989"/>
    </source>
</evidence>
<comment type="similarity">
    <text evidence="4">Belongs to the glycosyltransferase 29 family.</text>
</comment>
<evidence type="ECO:0000256" key="19">
    <source>
        <dbReference type="ARBA" id="ARBA00076676"/>
    </source>
</evidence>
<dbReference type="InterPro" id="IPR038578">
    <property type="entry name" value="GT29-like_sf"/>
</dbReference>
<accession>A0A182FEG5</accession>
<evidence type="ECO:0000256" key="6">
    <source>
        <dbReference type="ARBA" id="ARBA00022676"/>
    </source>
</evidence>
<protein>
    <recommendedName>
        <fullName evidence="17">Beta-galactoside alpha-2,6-sialyltransferase 1</fullName>
        <ecNumber evidence="16">2.4.3.1</ecNumber>
    </recommendedName>
    <alternativeName>
        <fullName evidence="20">CMP-N-acetylneuraminate-beta-galactosamide-alpha-2,6-sialyltransferase 1</fullName>
    </alternativeName>
    <alternativeName>
        <fullName evidence="19">ST6Gal I</fullName>
    </alternativeName>
    <alternativeName>
        <fullName evidence="18">Sialyltransferase 1</fullName>
    </alternativeName>
</protein>
<keyword evidence="14" id="KW-0325">Glycoprotein</keyword>
<evidence type="ECO:0000256" key="9">
    <source>
        <dbReference type="ARBA" id="ARBA00022968"/>
    </source>
</evidence>
<comment type="catalytic activity">
    <reaction evidence="15">
        <text>a beta-D-galactoside + CMP-N-acetyl-beta-neuraminate = an N-acetyl-alpha-neuraminyl-(2-&gt;6)-beta-D-galactosyl derivative + CMP + H(+)</text>
        <dbReference type="Rhea" id="RHEA:52104"/>
        <dbReference type="ChEBI" id="CHEBI:15378"/>
        <dbReference type="ChEBI" id="CHEBI:28034"/>
        <dbReference type="ChEBI" id="CHEBI:57812"/>
        <dbReference type="ChEBI" id="CHEBI:60377"/>
        <dbReference type="ChEBI" id="CHEBI:136398"/>
        <dbReference type="EC" id="2.4.3.1"/>
    </reaction>
</comment>
<evidence type="ECO:0000256" key="4">
    <source>
        <dbReference type="ARBA" id="ARBA00006003"/>
    </source>
</evidence>
<evidence type="ECO:0000256" key="13">
    <source>
        <dbReference type="ARBA" id="ARBA00023157"/>
    </source>
</evidence>
<dbReference type="CTD" id="37950"/>
<evidence type="ECO:0000256" key="5">
    <source>
        <dbReference type="ARBA" id="ARBA00022525"/>
    </source>
</evidence>
<dbReference type="EC" id="2.4.3.1" evidence="16"/>
<dbReference type="VEuPathDB" id="VectorBase:AALB20_031950"/>
<dbReference type="Proteomes" id="UP000069272">
    <property type="component" value="Chromosome 3L"/>
</dbReference>
<evidence type="ECO:0000256" key="15">
    <source>
        <dbReference type="ARBA" id="ARBA00034249"/>
    </source>
</evidence>